<dbReference type="AlphaFoldDB" id="A0A4Y8TYL4"/>
<name>A0A4Y8TYL4_9MICC</name>
<dbReference type="Proteomes" id="UP000297638">
    <property type="component" value="Unassembled WGS sequence"/>
</dbReference>
<reference evidence="1 2" key="1">
    <citation type="submission" date="2019-03" db="EMBL/GenBank/DDBJ databases">
        <title>Glutamicibacter sp. LJH19 genome.</title>
        <authorList>
            <person name="Sinai Borker S."/>
            <person name="Kumar R."/>
        </authorList>
    </citation>
    <scope>NUCLEOTIDE SEQUENCE [LARGE SCALE GENOMIC DNA]</scope>
    <source>
        <strain evidence="1 2">LJH19</strain>
    </source>
</reference>
<accession>A0A4Y8TYL4</accession>
<comment type="caution">
    <text evidence="1">The sequence shown here is derived from an EMBL/GenBank/DDBJ whole genome shotgun (WGS) entry which is preliminary data.</text>
</comment>
<dbReference type="RefSeq" id="WP_134780232.1">
    <property type="nucleotide sequence ID" value="NZ_SPDS01000001.1"/>
</dbReference>
<gene>
    <name evidence="1" type="ORF">EXY26_09955</name>
</gene>
<evidence type="ECO:0000313" key="2">
    <source>
        <dbReference type="Proteomes" id="UP000297638"/>
    </source>
</evidence>
<protein>
    <submittedName>
        <fullName evidence="1">Uncharacterized protein</fullName>
    </submittedName>
</protein>
<organism evidence="1 2">
    <name type="scientific">Glutamicibacter arilaitensis</name>
    <dbReference type="NCBI Taxonomy" id="256701"/>
    <lineage>
        <taxon>Bacteria</taxon>
        <taxon>Bacillati</taxon>
        <taxon>Actinomycetota</taxon>
        <taxon>Actinomycetes</taxon>
        <taxon>Micrococcales</taxon>
        <taxon>Micrococcaceae</taxon>
        <taxon>Glutamicibacter</taxon>
    </lineage>
</organism>
<sequence>MSDYQITEHLGCFALTINNQLIAQATDRATLERMKTSFENSNHAERVLRNTYYDAGSNEIRDGIEAR</sequence>
<evidence type="ECO:0000313" key="1">
    <source>
        <dbReference type="EMBL" id="TFH57295.1"/>
    </source>
</evidence>
<dbReference type="EMBL" id="SPDS01000001">
    <property type="protein sequence ID" value="TFH57295.1"/>
    <property type="molecule type" value="Genomic_DNA"/>
</dbReference>
<proteinExistence type="predicted"/>